<dbReference type="EMBL" id="JBANQN010000005">
    <property type="protein sequence ID" value="KAK6789820.1"/>
    <property type="molecule type" value="Genomic_DNA"/>
</dbReference>
<dbReference type="PANTHER" id="PTHR35218">
    <property type="entry name" value="RNASE H DOMAIN-CONTAINING PROTEIN"/>
    <property type="match status" value="1"/>
</dbReference>
<evidence type="ECO:0000313" key="1">
    <source>
        <dbReference type="EMBL" id="KAK6789820.1"/>
    </source>
</evidence>
<gene>
    <name evidence="1" type="ORF">RDI58_013620</name>
</gene>
<sequence>MNPFLRRRGMNPIVPPSPLIRSMNIIIWNCRGCNGDDFKRSFRALLDWHKPTLVALVETKMQDHQTLLDDFTFNNMNQVPTNGNYGGLTILWDDTILVLDDIATTGQEIHAMVKVRTTNHSWLFSCIYASTCRCYRKIIWENIKTIKDKFDGKWLLGGGGGV</sequence>
<evidence type="ECO:0000313" key="2">
    <source>
        <dbReference type="Proteomes" id="UP001371456"/>
    </source>
</evidence>
<dbReference type="Gene3D" id="3.60.10.10">
    <property type="entry name" value="Endonuclease/exonuclease/phosphatase"/>
    <property type="match status" value="1"/>
</dbReference>
<dbReference type="AlphaFoldDB" id="A0AAN8YEB4"/>
<proteinExistence type="predicted"/>
<reference evidence="1 2" key="1">
    <citation type="submission" date="2024-02" db="EMBL/GenBank/DDBJ databases">
        <title>de novo genome assembly of Solanum bulbocastanum strain 11H21.</title>
        <authorList>
            <person name="Hosaka A.J."/>
        </authorList>
    </citation>
    <scope>NUCLEOTIDE SEQUENCE [LARGE SCALE GENOMIC DNA]</scope>
    <source>
        <tissue evidence="1">Young leaves</tissue>
    </source>
</reference>
<protein>
    <submittedName>
        <fullName evidence="1">Uncharacterized protein</fullName>
    </submittedName>
</protein>
<dbReference type="Proteomes" id="UP001371456">
    <property type="component" value="Unassembled WGS sequence"/>
</dbReference>
<keyword evidence="2" id="KW-1185">Reference proteome</keyword>
<dbReference type="PANTHER" id="PTHR35218:SF9">
    <property type="entry name" value="ENDONUCLEASE_EXONUCLEASE_PHOSPHATASE DOMAIN-CONTAINING PROTEIN"/>
    <property type="match status" value="1"/>
</dbReference>
<organism evidence="1 2">
    <name type="scientific">Solanum bulbocastanum</name>
    <name type="common">Wild potato</name>
    <dbReference type="NCBI Taxonomy" id="147425"/>
    <lineage>
        <taxon>Eukaryota</taxon>
        <taxon>Viridiplantae</taxon>
        <taxon>Streptophyta</taxon>
        <taxon>Embryophyta</taxon>
        <taxon>Tracheophyta</taxon>
        <taxon>Spermatophyta</taxon>
        <taxon>Magnoliopsida</taxon>
        <taxon>eudicotyledons</taxon>
        <taxon>Gunneridae</taxon>
        <taxon>Pentapetalae</taxon>
        <taxon>asterids</taxon>
        <taxon>lamiids</taxon>
        <taxon>Solanales</taxon>
        <taxon>Solanaceae</taxon>
        <taxon>Solanoideae</taxon>
        <taxon>Solaneae</taxon>
        <taxon>Solanum</taxon>
    </lineage>
</organism>
<accession>A0AAN8YEB4</accession>
<dbReference type="SUPFAM" id="SSF56219">
    <property type="entry name" value="DNase I-like"/>
    <property type="match status" value="1"/>
</dbReference>
<dbReference type="InterPro" id="IPR036691">
    <property type="entry name" value="Endo/exonu/phosph_ase_sf"/>
</dbReference>
<name>A0AAN8YEB4_SOLBU</name>
<comment type="caution">
    <text evidence="1">The sequence shown here is derived from an EMBL/GenBank/DDBJ whole genome shotgun (WGS) entry which is preliminary data.</text>
</comment>